<evidence type="ECO:0000313" key="6">
    <source>
        <dbReference type="EMBL" id="PRR85420.1"/>
    </source>
</evidence>
<dbReference type="RefSeq" id="WP_106009206.1">
    <property type="nucleotide sequence ID" value="NZ_PVXP01000017.1"/>
</dbReference>
<dbReference type="OrthoDB" id="9795626at2"/>
<dbReference type="EMBL" id="PVXP01000017">
    <property type="protein sequence ID" value="PRR85420.1"/>
    <property type="molecule type" value="Genomic_DNA"/>
</dbReference>
<comment type="subunit">
    <text evidence="2">Heterodimer of SbcC and SbcD.</text>
</comment>
<dbReference type="Pfam" id="PF13476">
    <property type="entry name" value="AAA_23"/>
    <property type="match status" value="1"/>
</dbReference>
<name>A0A2T0BNG6_9CLOT</name>
<dbReference type="Pfam" id="PF13558">
    <property type="entry name" value="SbcC_Walker_B"/>
    <property type="match status" value="1"/>
</dbReference>
<dbReference type="PANTHER" id="PTHR32114">
    <property type="entry name" value="ABC TRANSPORTER ABCH.3"/>
    <property type="match status" value="1"/>
</dbReference>
<feature type="coiled-coil region" evidence="4">
    <location>
        <begin position="598"/>
        <end position="632"/>
    </location>
</feature>
<protein>
    <recommendedName>
        <fullName evidence="3">Nuclease SbcCD subunit C</fullName>
    </recommendedName>
</protein>
<feature type="coiled-coil region" evidence="4">
    <location>
        <begin position="354"/>
        <end position="388"/>
    </location>
</feature>
<feature type="coiled-coil region" evidence="4">
    <location>
        <begin position="825"/>
        <end position="852"/>
    </location>
</feature>
<comment type="similarity">
    <text evidence="1">Belongs to the SMC family. SbcC subfamily.</text>
</comment>
<dbReference type="AlphaFoldDB" id="A0A2T0BNG6"/>
<feature type="coiled-coil region" evidence="4">
    <location>
        <begin position="741"/>
        <end position="775"/>
    </location>
</feature>
<keyword evidence="4" id="KW-0175">Coiled coil</keyword>
<dbReference type="Gene3D" id="1.10.287.1490">
    <property type="match status" value="1"/>
</dbReference>
<dbReference type="InterPro" id="IPR027417">
    <property type="entry name" value="P-loop_NTPase"/>
</dbReference>
<dbReference type="Gene3D" id="3.40.50.300">
    <property type="entry name" value="P-loop containing nucleotide triphosphate hydrolases"/>
    <property type="match status" value="2"/>
</dbReference>
<evidence type="ECO:0000256" key="4">
    <source>
        <dbReference type="SAM" id="Coils"/>
    </source>
</evidence>
<comment type="caution">
    <text evidence="6">The sequence shown here is derived from an EMBL/GenBank/DDBJ whole genome shotgun (WGS) entry which is preliminary data.</text>
</comment>
<evidence type="ECO:0000256" key="1">
    <source>
        <dbReference type="ARBA" id="ARBA00006930"/>
    </source>
</evidence>
<proteinExistence type="inferred from homology"/>
<gene>
    <name evidence="6" type="primary">sbcC</name>
    <name evidence="6" type="ORF">CLLU_16010</name>
</gene>
<evidence type="ECO:0000313" key="7">
    <source>
        <dbReference type="Proteomes" id="UP000237798"/>
    </source>
</evidence>
<dbReference type="PANTHER" id="PTHR32114:SF2">
    <property type="entry name" value="ABC TRANSPORTER ABCH.3"/>
    <property type="match status" value="1"/>
</dbReference>
<feature type="domain" description="Rad50/SbcC-type AAA" evidence="5">
    <location>
        <begin position="5"/>
        <end position="229"/>
    </location>
</feature>
<dbReference type="Proteomes" id="UP000237798">
    <property type="component" value="Unassembled WGS sequence"/>
</dbReference>
<keyword evidence="7" id="KW-1185">Reference proteome</keyword>
<reference evidence="6 7" key="1">
    <citation type="submission" date="2018-03" db="EMBL/GenBank/DDBJ databases">
        <title>Genome sequence of Clostridium luticellarii DSM 29923.</title>
        <authorList>
            <person name="Poehlein A."/>
            <person name="Daniel R."/>
        </authorList>
    </citation>
    <scope>NUCLEOTIDE SEQUENCE [LARGE SCALE GENOMIC DNA]</scope>
    <source>
        <strain evidence="6 7">DSM 29923</strain>
    </source>
</reference>
<organism evidence="6 7">
    <name type="scientific">Clostridium luticellarii</name>
    <dbReference type="NCBI Taxonomy" id="1691940"/>
    <lineage>
        <taxon>Bacteria</taxon>
        <taxon>Bacillati</taxon>
        <taxon>Bacillota</taxon>
        <taxon>Clostridia</taxon>
        <taxon>Eubacteriales</taxon>
        <taxon>Clostridiaceae</taxon>
        <taxon>Clostridium</taxon>
    </lineage>
</organism>
<evidence type="ECO:0000256" key="2">
    <source>
        <dbReference type="ARBA" id="ARBA00011322"/>
    </source>
</evidence>
<dbReference type="SUPFAM" id="SSF52540">
    <property type="entry name" value="P-loop containing nucleoside triphosphate hydrolases"/>
    <property type="match status" value="2"/>
</dbReference>
<accession>A0A2T0BNG6</accession>
<sequence>MKPIKLKIKGLNSFMDTQEIDFKKLTCRGIFGIFGPTGSGKSTVLDGITLALYGEVARKSSNFMNVNCTDLMVSYEFQISDKKMKIYRVEREFKRESKTGKVRSKFARILDITSGIEEILEEGAKSVTEKCEEILGLKLEDFTRTVVLPQGKFSEFLRLEGKDRRNMLERLFGLQKYGDDLSFKLGSKIKKEREKDNLIQGRLTGYEGIDEKVLEEKERVLEEVKKQYHLCETEYDDVERKFNTAGELWKLQMELNEKISCQKSMLEREGYINECEKKVALAEGALKVKPYMDSYENTLRQIKILKKELLDLNGSMNSITQHKSKTDASLSVIEEKRHRELPELKVKQQKVMDAMAENVILEKLRKQKETLKKDIDYLKRALQVKNNERVENRKYIEKLSADIQLREENVNCLKVPGEYKSKVDEGIIVLKDYEIIENQKNSLLEDIKNISANIEDKRKKGEIILENVEKKQELVDKAENQLKELVKNCPGDESTLLDFQKKAADIKGKWDRYGDYKNIVEKSEKILQNLNEKLKNKVSKESSLRAEVHILEEEIKKFEIRNMANTLRNTLSEGDPCPVCGSVYCGGVTLDKIDTGAADKLKRHLEARQQKLKSLSEEIIKLRTNIESENRIVEENSKKISEMGESFKSTSLETVQNEFVQLKSRVYGFNDSKSELDKKIKLLKEEKNSLDIEYNKIIAAQSQNEIQLKKFKLNLEKEEGKLKIRAEKLYSLKTELGIEDFKDKKNEINEKEGKKAKLEAEIKKFRDNLTEVQSKWEDLSGETASLKEKLSEKQTEFQEKNKSIVEKENSIRNKVGEGLDIQYVNKQISAHIDKIEIEYAKIKEDSKKVQVKYDEYKNMIIACQSNLVNYNEMKSDESKKLDRVLNEQHFENTYQVRKNFMNIIEINKINEEVEQYRDSLAKLKGTIENIHGKIGERTLKKEQWLEIGYIKDKKSRQLKELYEKKIKLQEEVNSMRTKLLQLKYILKEKKKIEHKLALLDDLEKLFKGKKFVEFVAGNQLKYISLEADKKLKEITCGNYGLEVDGDGRFFIRDYKNGGKKRDASTLSGGETFVTSLALALALSSQIQLKGRAPLELFFLDEGFGTLDENLLEIVMDSLEKIHNDRLSIGIISHLESIKERMPVRLIVTPAESGMGGSRIKIELN</sequence>
<feature type="coiled-coil region" evidence="4">
    <location>
        <begin position="513"/>
        <end position="561"/>
    </location>
</feature>
<feature type="coiled-coil region" evidence="4">
    <location>
        <begin position="214"/>
        <end position="241"/>
    </location>
</feature>
<dbReference type="InterPro" id="IPR038729">
    <property type="entry name" value="Rad50/SbcC_AAA"/>
</dbReference>
<dbReference type="GO" id="GO:0006302">
    <property type="term" value="P:double-strand break repair"/>
    <property type="evidence" value="ECO:0007669"/>
    <property type="project" value="InterPro"/>
</dbReference>
<feature type="coiled-coil region" evidence="4">
    <location>
        <begin position="433"/>
        <end position="488"/>
    </location>
</feature>
<dbReference type="GO" id="GO:0016887">
    <property type="term" value="F:ATP hydrolysis activity"/>
    <property type="evidence" value="ECO:0007669"/>
    <property type="project" value="InterPro"/>
</dbReference>
<feature type="coiled-coil region" evidence="4">
    <location>
        <begin position="951"/>
        <end position="978"/>
    </location>
</feature>
<evidence type="ECO:0000256" key="3">
    <source>
        <dbReference type="ARBA" id="ARBA00013368"/>
    </source>
</evidence>
<evidence type="ECO:0000259" key="5">
    <source>
        <dbReference type="Pfam" id="PF13476"/>
    </source>
</evidence>